<feature type="region of interest" description="Disordered" evidence="1">
    <location>
        <begin position="241"/>
        <end position="263"/>
    </location>
</feature>
<keyword evidence="3" id="KW-1185">Reference proteome</keyword>
<feature type="region of interest" description="Disordered" evidence="1">
    <location>
        <begin position="93"/>
        <end position="125"/>
    </location>
</feature>
<accession>A0ABQ5A1B6</accession>
<evidence type="ECO:0000313" key="2">
    <source>
        <dbReference type="EMBL" id="GJS94853.1"/>
    </source>
</evidence>
<gene>
    <name evidence="2" type="ORF">Tco_0801821</name>
</gene>
<evidence type="ECO:0000313" key="3">
    <source>
        <dbReference type="Proteomes" id="UP001151760"/>
    </source>
</evidence>
<feature type="region of interest" description="Disordered" evidence="1">
    <location>
        <begin position="275"/>
        <end position="295"/>
    </location>
</feature>
<evidence type="ECO:0000256" key="1">
    <source>
        <dbReference type="SAM" id="MobiDB-lite"/>
    </source>
</evidence>
<comment type="caution">
    <text evidence="2">The sequence shown here is derived from an EMBL/GenBank/DDBJ whole genome shotgun (WGS) entry which is preliminary data.</text>
</comment>
<dbReference type="EMBL" id="BQNB010011763">
    <property type="protein sequence ID" value="GJS94853.1"/>
    <property type="molecule type" value="Genomic_DNA"/>
</dbReference>
<reference evidence="2" key="1">
    <citation type="journal article" date="2022" name="Int. J. Mol. Sci.">
        <title>Draft Genome of Tanacetum Coccineum: Genomic Comparison of Closely Related Tanacetum-Family Plants.</title>
        <authorList>
            <person name="Yamashiro T."/>
            <person name="Shiraishi A."/>
            <person name="Nakayama K."/>
            <person name="Satake H."/>
        </authorList>
    </citation>
    <scope>NUCLEOTIDE SEQUENCE</scope>
</reference>
<feature type="compositionally biased region" description="Acidic residues" evidence="1">
    <location>
        <begin position="102"/>
        <end position="116"/>
    </location>
</feature>
<organism evidence="2 3">
    <name type="scientific">Tanacetum coccineum</name>
    <dbReference type="NCBI Taxonomy" id="301880"/>
    <lineage>
        <taxon>Eukaryota</taxon>
        <taxon>Viridiplantae</taxon>
        <taxon>Streptophyta</taxon>
        <taxon>Embryophyta</taxon>
        <taxon>Tracheophyta</taxon>
        <taxon>Spermatophyta</taxon>
        <taxon>Magnoliopsida</taxon>
        <taxon>eudicotyledons</taxon>
        <taxon>Gunneridae</taxon>
        <taxon>Pentapetalae</taxon>
        <taxon>asterids</taxon>
        <taxon>campanulids</taxon>
        <taxon>Asterales</taxon>
        <taxon>Asteraceae</taxon>
        <taxon>Asteroideae</taxon>
        <taxon>Anthemideae</taxon>
        <taxon>Anthemidinae</taxon>
        <taxon>Tanacetum</taxon>
    </lineage>
</organism>
<feature type="region of interest" description="Disordered" evidence="1">
    <location>
        <begin position="515"/>
        <end position="580"/>
    </location>
</feature>
<dbReference type="Proteomes" id="UP001151760">
    <property type="component" value="Unassembled WGS sequence"/>
</dbReference>
<protein>
    <submittedName>
        <fullName evidence="2">Uncharacterized protein</fullName>
    </submittedName>
</protein>
<feature type="region of interest" description="Disordered" evidence="1">
    <location>
        <begin position="367"/>
        <end position="387"/>
    </location>
</feature>
<reference evidence="2" key="2">
    <citation type="submission" date="2022-01" db="EMBL/GenBank/DDBJ databases">
        <authorList>
            <person name="Yamashiro T."/>
            <person name="Shiraishi A."/>
            <person name="Satake H."/>
            <person name="Nakayama K."/>
        </authorList>
    </citation>
    <scope>NUCLEOTIDE SEQUENCE</scope>
</reference>
<name>A0ABQ5A1B6_9ASTR</name>
<proteinExistence type="predicted"/>
<feature type="compositionally biased region" description="Gly residues" evidence="1">
    <location>
        <begin position="532"/>
        <end position="558"/>
    </location>
</feature>
<feature type="compositionally biased region" description="Low complexity" evidence="1">
    <location>
        <begin position="559"/>
        <end position="577"/>
    </location>
</feature>
<sequence length="602" mass="63655">MASSDFPADISGESVGSSISMVILYDTKPATAHVVIPADILAILLVAPKAEAAVIASHAGVLDMVIHSTLETDPLEDPPSSEHAPVAPVISPFLFSDHSEPDSESEPSADSAESDASETPLSQEPYEATIARWRNDMAARSSSSSGSSSSSSIPIPSTEIALTAVIPTPSIEVTATPSVLPTSPVETTVAPYFVHASPVCNTPAPVTSTTLTPRLTGGCNRVTAGKRIRYRPTIPTLVPSMYSSLGSSHSSSSSETSSESSSTFDSLVSSLEISSHSSSDTAHTPSGPLPHKRHQCSDYVTPSLCALAGPSRNRCRSSTTSVPAAAHLSRALSPVRADLLPPRKRFRDIEADIKAAIKPAIEANIDAGTETGAETNTKADTEADAEDSTRATIEIVVDVVTELVAPHDMSMSTVTERLYEHDEVIQGMYEHLLEMPTKRLEEIEEEQRAQKVREVIADTERANLLKRVKALEASHMKLRDSTMPTTRSGITHEAIEELVAQRVAEALAVYEANRNNENLTKSGDEHDDGDEGGNGNGNGGRNGNGNGGGNDNGNGGGNENENGNNNGNGNHGENAGGAMQASRECTYKEFLNCHPFNFKGIE</sequence>